<evidence type="ECO:0000313" key="24">
    <source>
        <dbReference type="Proteomes" id="UP000238479"/>
    </source>
</evidence>
<keyword evidence="11" id="KW-0430">Lectin</keyword>
<evidence type="ECO:0000256" key="21">
    <source>
        <dbReference type="SAM" id="Phobius"/>
    </source>
</evidence>
<dbReference type="InterPro" id="IPR017441">
    <property type="entry name" value="Protein_kinase_ATP_BS"/>
</dbReference>
<dbReference type="EMBL" id="PDCK01000042">
    <property type="protein sequence ID" value="PRQ37172.1"/>
    <property type="molecule type" value="Genomic_DNA"/>
</dbReference>
<dbReference type="PANTHER" id="PTHR27007">
    <property type="match status" value="1"/>
</dbReference>
<feature type="region of interest" description="Disordered" evidence="20">
    <location>
        <begin position="647"/>
        <end position="676"/>
    </location>
</feature>
<evidence type="ECO:0000256" key="5">
    <source>
        <dbReference type="ARBA" id="ARBA00012513"/>
    </source>
</evidence>
<dbReference type="STRING" id="74649.A0A2P6QSL2"/>
<keyword evidence="9 21" id="KW-0812">Transmembrane</keyword>
<dbReference type="InterPro" id="IPR000985">
    <property type="entry name" value="Lectin_LegA_CS"/>
</dbReference>
<feature type="domain" description="Protein kinase" evidence="22">
    <location>
        <begin position="369"/>
        <end position="646"/>
    </location>
</feature>
<reference evidence="23 24" key="1">
    <citation type="journal article" date="2018" name="Nat. Genet.">
        <title>The Rosa genome provides new insights in the design of modern roses.</title>
        <authorList>
            <person name="Bendahmane M."/>
        </authorList>
    </citation>
    <scope>NUCLEOTIDE SEQUENCE [LARGE SCALE GENOMIC DNA]</scope>
    <source>
        <strain evidence="24">cv. Old Blush</strain>
    </source>
</reference>
<keyword evidence="10" id="KW-0732">Signal</keyword>
<evidence type="ECO:0000256" key="4">
    <source>
        <dbReference type="ARBA" id="ARBA00010217"/>
    </source>
</evidence>
<dbReference type="Gene3D" id="1.10.510.10">
    <property type="entry name" value="Transferase(Phosphotransferase) domain 1"/>
    <property type="match status" value="1"/>
</dbReference>
<dbReference type="GO" id="GO:0004674">
    <property type="term" value="F:protein serine/threonine kinase activity"/>
    <property type="evidence" value="ECO:0007669"/>
    <property type="project" value="UniProtKB-KW"/>
</dbReference>
<keyword evidence="13" id="KW-0418">Kinase</keyword>
<sequence length="676" mass="75870">MDCIWVLLGMSLSSMAINFHSLRHSKNFSITFFTFINFLLPFSHPLSFSISRFEPGAKNIHYDGDAAPSSFGMIELNPIDSFRVGRATYAKPLHLWDKGSLADFTSNFSFTVDTFNNRLGHFADGLVFFLAPVDYPIPPNSNGSNLGLFNSTTRYAASQNQVVTVELDTFPNIEYDPPAPHVGININTISSVVNASWDASLHSGKVGHIQIAYNATTYNLSVFWTYEDNLNPDYGSTNSSLSYIIDLRKVLPEWVTIGFSAATGAVDERHVIYSWDFSSDLDSEETSKNEWMAILIEVAAASLFGLLLGWTIYWFVRRKRIRRLASKDAKGNGNYSNADVPRSINADLERASLPKQFAYQELLKATDGFADGSILGQGGSGRVYKGILRDLGLTVAVKMIIAESDPNYEKTFTNEVKIISRLIHRNLVQFIGWCYKEGECLLVYAYMPNSSLDKHLFGSRTTLQWHLRHKIALDLASALHYLHEDAEQPVLHRDIKSANVLLDKDFNCKLGDFGISKLVDPRFRTQTTRVVGTLGYIAPEYANEGRASKESDMFSFGVLALELACGDRAYQDERFQVALVSQVWRHYLSGNVLDVADKRLDMIFDQRQMKCLLNVGLWCTNPNSKERPKAGDVMKVLQLEAPLPELPHDMHDRSLPQRQDQAGSSHLSLTSSLECR</sequence>
<organism evidence="23 24">
    <name type="scientific">Rosa chinensis</name>
    <name type="common">China rose</name>
    <dbReference type="NCBI Taxonomy" id="74649"/>
    <lineage>
        <taxon>Eukaryota</taxon>
        <taxon>Viridiplantae</taxon>
        <taxon>Streptophyta</taxon>
        <taxon>Embryophyta</taxon>
        <taxon>Tracheophyta</taxon>
        <taxon>Spermatophyta</taxon>
        <taxon>Magnoliopsida</taxon>
        <taxon>eudicotyledons</taxon>
        <taxon>Gunneridae</taxon>
        <taxon>Pentapetalae</taxon>
        <taxon>rosids</taxon>
        <taxon>fabids</taxon>
        <taxon>Rosales</taxon>
        <taxon>Rosaceae</taxon>
        <taxon>Rosoideae</taxon>
        <taxon>Rosoideae incertae sedis</taxon>
        <taxon>Rosa</taxon>
    </lineage>
</organism>
<evidence type="ECO:0000256" key="8">
    <source>
        <dbReference type="ARBA" id="ARBA00022679"/>
    </source>
</evidence>
<proteinExistence type="inferred from homology"/>
<dbReference type="SUPFAM" id="SSF56112">
    <property type="entry name" value="Protein kinase-like (PK-like)"/>
    <property type="match status" value="1"/>
</dbReference>
<evidence type="ECO:0000256" key="6">
    <source>
        <dbReference type="ARBA" id="ARBA00022475"/>
    </source>
</evidence>
<dbReference type="SUPFAM" id="SSF49899">
    <property type="entry name" value="Concanavalin A-like lectins/glucanases"/>
    <property type="match status" value="1"/>
</dbReference>
<evidence type="ECO:0000256" key="3">
    <source>
        <dbReference type="ARBA" id="ARBA00008536"/>
    </source>
</evidence>
<keyword evidence="17" id="KW-0675">Receptor</keyword>
<evidence type="ECO:0000313" key="23">
    <source>
        <dbReference type="EMBL" id="PRQ37172.1"/>
    </source>
</evidence>
<evidence type="ECO:0000256" key="7">
    <source>
        <dbReference type="ARBA" id="ARBA00022527"/>
    </source>
</evidence>
<keyword evidence="14 19" id="KW-0067">ATP-binding</keyword>
<dbReference type="GO" id="GO:0030246">
    <property type="term" value="F:carbohydrate binding"/>
    <property type="evidence" value="ECO:0007669"/>
    <property type="project" value="UniProtKB-KW"/>
</dbReference>
<keyword evidence="12 19" id="KW-0547">Nucleotide-binding</keyword>
<evidence type="ECO:0000256" key="1">
    <source>
        <dbReference type="ARBA" id="ARBA00004251"/>
    </source>
</evidence>
<evidence type="ECO:0000256" key="19">
    <source>
        <dbReference type="PROSITE-ProRule" id="PRU10141"/>
    </source>
</evidence>
<evidence type="ECO:0000256" key="17">
    <source>
        <dbReference type="ARBA" id="ARBA00023170"/>
    </source>
</evidence>
<evidence type="ECO:0000259" key="22">
    <source>
        <dbReference type="PROSITE" id="PS50011"/>
    </source>
</evidence>
<dbReference type="Proteomes" id="UP000238479">
    <property type="component" value="Chromosome 4"/>
</dbReference>
<evidence type="ECO:0000256" key="18">
    <source>
        <dbReference type="ARBA" id="ARBA00023180"/>
    </source>
</evidence>
<evidence type="ECO:0000256" key="12">
    <source>
        <dbReference type="ARBA" id="ARBA00022741"/>
    </source>
</evidence>
<gene>
    <name evidence="23" type="ORF">RchiOBHm_Chr4g0399611</name>
</gene>
<dbReference type="OrthoDB" id="4062651at2759"/>
<dbReference type="InterPro" id="IPR001220">
    <property type="entry name" value="Legume_lectin_dom"/>
</dbReference>
<feature type="transmembrane region" description="Helical" evidence="21">
    <location>
        <begin position="291"/>
        <end position="316"/>
    </location>
</feature>
<evidence type="ECO:0000256" key="11">
    <source>
        <dbReference type="ARBA" id="ARBA00022734"/>
    </source>
</evidence>
<dbReference type="Gene3D" id="3.30.200.20">
    <property type="entry name" value="Phosphorylase Kinase, domain 1"/>
    <property type="match status" value="1"/>
</dbReference>
<accession>A0A2P6QSL2</accession>
<evidence type="ECO:0000256" key="13">
    <source>
        <dbReference type="ARBA" id="ARBA00022777"/>
    </source>
</evidence>
<dbReference type="Pfam" id="PF00069">
    <property type="entry name" value="Pkinase"/>
    <property type="match status" value="1"/>
</dbReference>
<dbReference type="AlphaFoldDB" id="A0A2P6QSL2"/>
<evidence type="ECO:0000256" key="9">
    <source>
        <dbReference type="ARBA" id="ARBA00022692"/>
    </source>
</evidence>
<keyword evidence="7" id="KW-0723">Serine/threonine-protein kinase</keyword>
<keyword evidence="16 21" id="KW-0472">Membrane</keyword>
<dbReference type="PROSITE" id="PS00108">
    <property type="entry name" value="PROTEIN_KINASE_ST"/>
    <property type="match status" value="1"/>
</dbReference>
<dbReference type="InterPro" id="IPR000719">
    <property type="entry name" value="Prot_kinase_dom"/>
</dbReference>
<comment type="similarity">
    <text evidence="4">In the C-terminal section; belongs to the protein kinase superfamily. Ser/Thr protein kinase family.</text>
</comment>
<dbReference type="EC" id="2.7.11.1" evidence="5"/>
<evidence type="ECO:0000256" key="15">
    <source>
        <dbReference type="ARBA" id="ARBA00022989"/>
    </source>
</evidence>
<dbReference type="Pfam" id="PF00139">
    <property type="entry name" value="Lectin_legB"/>
    <property type="match status" value="1"/>
</dbReference>
<dbReference type="InterPro" id="IPR013320">
    <property type="entry name" value="ConA-like_dom_sf"/>
</dbReference>
<dbReference type="PROSITE" id="PS00307">
    <property type="entry name" value="LECTIN_LEGUME_BETA"/>
    <property type="match status" value="1"/>
</dbReference>
<name>A0A2P6QSL2_ROSCH</name>
<dbReference type="Gene3D" id="2.60.120.200">
    <property type="match status" value="1"/>
</dbReference>
<dbReference type="InterPro" id="IPR019825">
    <property type="entry name" value="Lectin_legB_Mn/Ca_BS"/>
</dbReference>
<dbReference type="PROSITE" id="PS00107">
    <property type="entry name" value="PROTEIN_KINASE_ATP"/>
    <property type="match status" value="1"/>
</dbReference>
<dbReference type="Gramene" id="PRQ37172">
    <property type="protein sequence ID" value="PRQ37172"/>
    <property type="gene ID" value="RchiOBHm_Chr4g0399611"/>
</dbReference>
<evidence type="ECO:0000256" key="14">
    <source>
        <dbReference type="ARBA" id="ARBA00022840"/>
    </source>
</evidence>
<dbReference type="PROSITE" id="PS50011">
    <property type="entry name" value="PROTEIN_KINASE_DOM"/>
    <property type="match status" value="1"/>
</dbReference>
<feature type="compositionally biased region" description="Polar residues" evidence="20">
    <location>
        <begin position="656"/>
        <end position="676"/>
    </location>
</feature>
<dbReference type="SMART" id="SM00220">
    <property type="entry name" value="S_TKc"/>
    <property type="match status" value="1"/>
</dbReference>
<keyword evidence="6" id="KW-1003">Cell membrane</keyword>
<protein>
    <recommendedName>
        <fullName evidence="5">non-specific serine/threonine protein kinase</fullName>
        <ecNumber evidence="5">2.7.11.1</ecNumber>
    </recommendedName>
</protein>
<dbReference type="CDD" id="cd06899">
    <property type="entry name" value="lectin_legume_LecRK_Arcelin_ConA"/>
    <property type="match status" value="1"/>
</dbReference>
<dbReference type="PROSITE" id="PS00308">
    <property type="entry name" value="LECTIN_LEGUME_ALPHA"/>
    <property type="match status" value="1"/>
</dbReference>
<feature type="binding site" evidence="19">
    <location>
        <position position="398"/>
    </location>
    <ligand>
        <name>ATP</name>
        <dbReference type="ChEBI" id="CHEBI:30616"/>
    </ligand>
</feature>
<dbReference type="GO" id="GO:0005524">
    <property type="term" value="F:ATP binding"/>
    <property type="evidence" value="ECO:0007669"/>
    <property type="project" value="UniProtKB-UniRule"/>
</dbReference>
<dbReference type="InterPro" id="IPR050528">
    <property type="entry name" value="L-type_Lectin-RKs"/>
</dbReference>
<dbReference type="OMA" id="ENDDRIM"/>
<keyword evidence="24" id="KW-1185">Reference proteome</keyword>
<evidence type="ECO:0000256" key="20">
    <source>
        <dbReference type="SAM" id="MobiDB-lite"/>
    </source>
</evidence>
<dbReference type="InterPro" id="IPR011009">
    <property type="entry name" value="Kinase-like_dom_sf"/>
</dbReference>
<keyword evidence="8 23" id="KW-0808">Transferase</keyword>
<comment type="similarity">
    <text evidence="2">Belongs to the leguminous lectin family.</text>
</comment>
<dbReference type="FunFam" id="3.30.200.20:FF:000015">
    <property type="entry name" value="Somatic embryogenesis receptor kinase 1"/>
    <property type="match status" value="1"/>
</dbReference>
<comment type="caution">
    <text evidence="23">The sequence shown here is derived from an EMBL/GenBank/DDBJ whole genome shotgun (WGS) entry which is preliminary data.</text>
</comment>
<keyword evidence="15 21" id="KW-1133">Transmembrane helix</keyword>
<comment type="subcellular location">
    <subcellularLocation>
        <location evidence="1">Cell membrane</location>
        <topology evidence="1">Single-pass type I membrane protein</topology>
    </subcellularLocation>
</comment>
<evidence type="ECO:0000256" key="16">
    <source>
        <dbReference type="ARBA" id="ARBA00023136"/>
    </source>
</evidence>
<comment type="similarity">
    <text evidence="3">In the N-terminal section; belongs to the leguminous lectin family.</text>
</comment>
<keyword evidence="18" id="KW-0325">Glycoprotein</keyword>
<evidence type="ECO:0000256" key="10">
    <source>
        <dbReference type="ARBA" id="ARBA00022729"/>
    </source>
</evidence>
<evidence type="ECO:0000256" key="2">
    <source>
        <dbReference type="ARBA" id="ARBA00007606"/>
    </source>
</evidence>
<dbReference type="InterPro" id="IPR008271">
    <property type="entry name" value="Ser/Thr_kinase_AS"/>
</dbReference>
<dbReference type="FunFam" id="1.10.510.10:FF:000522">
    <property type="entry name" value="L-type lectin-domain containing receptor kinase IX.1"/>
    <property type="match status" value="1"/>
</dbReference>
<dbReference type="GO" id="GO:0005886">
    <property type="term" value="C:plasma membrane"/>
    <property type="evidence" value="ECO:0007669"/>
    <property type="project" value="UniProtKB-SubCell"/>
</dbReference>